<protein>
    <submittedName>
        <fullName evidence="1">Uncharacterized protein</fullName>
    </submittedName>
</protein>
<reference evidence="2" key="1">
    <citation type="journal article" date="2019" name="Int. J. Syst. Evol. Microbiol.">
        <title>The Global Catalogue of Microorganisms (GCM) 10K type strain sequencing project: providing services to taxonomists for standard genome sequencing and annotation.</title>
        <authorList>
            <consortium name="The Broad Institute Genomics Platform"/>
            <consortium name="The Broad Institute Genome Sequencing Center for Infectious Disease"/>
            <person name="Wu L."/>
            <person name="Ma J."/>
        </authorList>
    </citation>
    <scope>NUCLEOTIDE SEQUENCE [LARGE SCALE GENOMIC DNA]</scope>
    <source>
        <strain evidence="2">JCM 17555</strain>
    </source>
</reference>
<keyword evidence="2" id="KW-1185">Reference proteome</keyword>
<evidence type="ECO:0000313" key="1">
    <source>
        <dbReference type="EMBL" id="GAA3960264.1"/>
    </source>
</evidence>
<comment type="caution">
    <text evidence="1">The sequence shown here is derived from an EMBL/GenBank/DDBJ whole genome shotgun (WGS) entry which is preliminary data.</text>
</comment>
<evidence type="ECO:0000313" key="2">
    <source>
        <dbReference type="Proteomes" id="UP001501337"/>
    </source>
</evidence>
<name>A0ABP7P720_9GAMM</name>
<proteinExistence type="predicted"/>
<organism evidence="1 2">
    <name type="scientific">Allohahella marinimesophila</name>
    <dbReference type="NCBI Taxonomy" id="1054972"/>
    <lineage>
        <taxon>Bacteria</taxon>
        <taxon>Pseudomonadati</taxon>
        <taxon>Pseudomonadota</taxon>
        <taxon>Gammaproteobacteria</taxon>
        <taxon>Oceanospirillales</taxon>
        <taxon>Hahellaceae</taxon>
        <taxon>Allohahella</taxon>
    </lineage>
</organism>
<sequence length="128" mass="14422">MSFVLHLTRRQPPSKTDPWVWLWKLIEAQEHKNETSAELTAVHDALMVEAAALVAATDEVDEATIWRDGPTQHTNYHAEHAIISPDDDFVQEILDAAVRAGAQYGVTVWDMQEGVIYLPNGRRVTENC</sequence>
<gene>
    <name evidence="1" type="ORF">GCM10022278_18000</name>
</gene>
<accession>A0ABP7P720</accession>
<dbReference type="RefSeq" id="WP_344805485.1">
    <property type="nucleotide sequence ID" value="NZ_BAABBO010000009.1"/>
</dbReference>
<dbReference type="EMBL" id="BAABBO010000009">
    <property type="protein sequence ID" value="GAA3960264.1"/>
    <property type="molecule type" value="Genomic_DNA"/>
</dbReference>
<dbReference type="Proteomes" id="UP001501337">
    <property type="component" value="Unassembled WGS sequence"/>
</dbReference>